<name>A0A0S3EZA6_9SPHN</name>
<dbReference type="InterPro" id="IPR001128">
    <property type="entry name" value="Cyt_P450"/>
</dbReference>
<protein>
    <recommendedName>
        <fullName evidence="5">Cytochrome</fullName>
    </recommendedName>
</protein>
<keyword evidence="4" id="KW-1185">Reference proteome</keyword>
<proteinExistence type="inferred from homology"/>
<evidence type="ECO:0000256" key="1">
    <source>
        <dbReference type="ARBA" id="ARBA00010617"/>
    </source>
</evidence>
<reference evidence="3 4" key="1">
    <citation type="submission" date="2015-11" db="EMBL/GenBank/DDBJ databases">
        <title>A Two-component Flavoprotein Monooxygenase System MeaXY Responsible for para-Hydroxylation of 2-Methyl-6-ethylaniline and 2,6-Diethylaniline in Sphingobium baderi DE-13.</title>
        <authorList>
            <person name="Cheng M."/>
            <person name="Meng Q."/>
            <person name="Yang Y."/>
            <person name="Chu C."/>
            <person name="Yan X."/>
            <person name="He J."/>
            <person name="Li S."/>
        </authorList>
    </citation>
    <scope>NUCLEOTIDE SEQUENCE [LARGE SCALE GENOMIC DNA]</scope>
    <source>
        <strain evidence="3 4">DE-13</strain>
    </source>
</reference>
<evidence type="ECO:0000313" key="3">
    <source>
        <dbReference type="EMBL" id="ALR20778.1"/>
    </source>
</evidence>
<dbReference type="STRING" id="1332080.ATN00_11190"/>
<dbReference type="PROSITE" id="PS00086">
    <property type="entry name" value="CYTOCHROME_P450"/>
    <property type="match status" value="1"/>
</dbReference>
<dbReference type="Pfam" id="PF00067">
    <property type="entry name" value="p450"/>
    <property type="match status" value="1"/>
</dbReference>
<keyword evidence="2" id="KW-0408">Iron</keyword>
<dbReference type="GO" id="GO:0020037">
    <property type="term" value="F:heme binding"/>
    <property type="evidence" value="ECO:0007669"/>
    <property type="project" value="InterPro"/>
</dbReference>
<gene>
    <name evidence="3" type="ORF">ATN00_11190</name>
</gene>
<keyword evidence="2" id="KW-0560">Oxidoreductase</keyword>
<keyword evidence="2" id="KW-0503">Monooxygenase</keyword>
<dbReference type="KEGG" id="sbd:ATN00_11190"/>
<dbReference type="InterPro" id="IPR017972">
    <property type="entry name" value="Cyt_P450_CS"/>
</dbReference>
<dbReference type="InterPro" id="IPR036396">
    <property type="entry name" value="Cyt_P450_sf"/>
</dbReference>
<dbReference type="Proteomes" id="UP000056968">
    <property type="component" value="Chromosome"/>
</dbReference>
<organism evidence="3 4">
    <name type="scientific">Sphingobium baderi</name>
    <dbReference type="NCBI Taxonomy" id="1332080"/>
    <lineage>
        <taxon>Bacteria</taxon>
        <taxon>Pseudomonadati</taxon>
        <taxon>Pseudomonadota</taxon>
        <taxon>Alphaproteobacteria</taxon>
        <taxon>Sphingomonadales</taxon>
        <taxon>Sphingomonadaceae</taxon>
        <taxon>Sphingobium</taxon>
    </lineage>
</organism>
<dbReference type="PANTHER" id="PTHR46696:SF6">
    <property type="entry name" value="P450, PUTATIVE (EUROFUNG)-RELATED"/>
    <property type="match status" value="1"/>
</dbReference>
<dbReference type="EMBL" id="CP013264">
    <property type="protein sequence ID" value="ALR20778.1"/>
    <property type="molecule type" value="Genomic_DNA"/>
</dbReference>
<dbReference type="SUPFAM" id="SSF48264">
    <property type="entry name" value="Cytochrome P450"/>
    <property type="match status" value="1"/>
</dbReference>
<dbReference type="InterPro" id="IPR002397">
    <property type="entry name" value="Cyt_P450_B"/>
</dbReference>
<keyword evidence="2" id="KW-0479">Metal-binding</keyword>
<dbReference type="PANTHER" id="PTHR46696">
    <property type="entry name" value="P450, PUTATIVE (EUROFUNG)-RELATED"/>
    <property type="match status" value="1"/>
</dbReference>
<dbReference type="GO" id="GO:0004497">
    <property type="term" value="F:monooxygenase activity"/>
    <property type="evidence" value="ECO:0007669"/>
    <property type="project" value="UniProtKB-KW"/>
</dbReference>
<dbReference type="GO" id="GO:0016705">
    <property type="term" value="F:oxidoreductase activity, acting on paired donors, with incorporation or reduction of molecular oxygen"/>
    <property type="evidence" value="ECO:0007669"/>
    <property type="project" value="InterPro"/>
</dbReference>
<evidence type="ECO:0000256" key="2">
    <source>
        <dbReference type="RuleBase" id="RU000461"/>
    </source>
</evidence>
<keyword evidence="2" id="KW-0349">Heme</keyword>
<evidence type="ECO:0000313" key="4">
    <source>
        <dbReference type="Proteomes" id="UP000056968"/>
    </source>
</evidence>
<dbReference type="AlphaFoldDB" id="A0A0S3EZA6"/>
<evidence type="ECO:0008006" key="5">
    <source>
        <dbReference type="Google" id="ProtNLM"/>
    </source>
</evidence>
<comment type="similarity">
    <text evidence="1 2">Belongs to the cytochrome P450 family.</text>
</comment>
<dbReference type="PRINTS" id="PR00359">
    <property type="entry name" value="BP450"/>
</dbReference>
<dbReference type="GO" id="GO:0005506">
    <property type="term" value="F:iron ion binding"/>
    <property type="evidence" value="ECO:0007669"/>
    <property type="project" value="InterPro"/>
</dbReference>
<sequence>MVKSDIENSREFMSVANLLAKPELPELDADRFIDIDLFGQDMKANAPAYFSEWATKPPFYATVQGHAHVVICRHEQVQWALRTHEIISAVPHQGWGTDLFDYFNGLPLVVDFDPPEHSRMRRLMQPGFAPNRISRLKPLIDSMIDDLAKVMAEKNGFNMVTDFAGPLMYQILLGGVFEFEPDVWPLFINLSNALELVATVPPGAPKPPEYMAAFDAVYEFCGKLIEDRRINPKDDLVGSVIAAHDEKGAISIEELFSTLVQLFTAGLGTVPATSSNAVLRLLRHPDQLALLRKDPSLLNMALEECMRVDCLGNFRHRFVVKEHVIDGTPVYPGMVAHLALGAANYDPDKYPDPTRFDITREPRDILTFGFGPHLCPGNNLARMVTRAIVSRLIFGFPDLRFTNPDEVIVYGGMPTERFPINVNLSVN</sequence>
<accession>A0A0S3EZA6</accession>
<dbReference type="Gene3D" id="1.10.630.10">
    <property type="entry name" value="Cytochrome P450"/>
    <property type="match status" value="1"/>
</dbReference>